<protein>
    <recommendedName>
        <fullName evidence="3">Mos1 transposase HTH domain-containing protein</fullName>
    </recommendedName>
</protein>
<dbReference type="AlphaFoldDB" id="A0A4Y2EEZ3"/>
<gene>
    <name evidence="1" type="ORF">AVEN_139375_1</name>
</gene>
<organism evidence="1 2">
    <name type="scientific">Araneus ventricosus</name>
    <name type="common">Orbweaver spider</name>
    <name type="synonym">Epeira ventricosa</name>
    <dbReference type="NCBI Taxonomy" id="182803"/>
    <lineage>
        <taxon>Eukaryota</taxon>
        <taxon>Metazoa</taxon>
        <taxon>Ecdysozoa</taxon>
        <taxon>Arthropoda</taxon>
        <taxon>Chelicerata</taxon>
        <taxon>Arachnida</taxon>
        <taxon>Araneae</taxon>
        <taxon>Araneomorphae</taxon>
        <taxon>Entelegynae</taxon>
        <taxon>Araneoidea</taxon>
        <taxon>Araneidae</taxon>
        <taxon>Araneus</taxon>
    </lineage>
</organism>
<sequence length="172" mass="18887">MSSLEQPANINFCVLVEKSPSEKLEMLKKAYGNDAMKKRLFASGISVFVKVAQTSKMTLGLGAPPLPPQMKMLSAFEKSCVRTEELTIDSIASELGISHGSVHSILHDDLNMHRICLHMVPKMLSPEQKEQCQTQCYHSGRPSLFSLPSASGFLPVSTAENEIEGTPFCGFR</sequence>
<evidence type="ECO:0008006" key="3">
    <source>
        <dbReference type="Google" id="ProtNLM"/>
    </source>
</evidence>
<keyword evidence="2" id="KW-1185">Reference proteome</keyword>
<dbReference type="PANTHER" id="PTHR46060">
    <property type="entry name" value="MARINER MOS1 TRANSPOSASE-LIKE PROTEIN"/>
    <property type="match status" value="1"/>
</dbReference>
<accession>A0A4Y2EEZ3</accession>
<dbReference type="Proteomes" id="UP000499080">
    <property type="component" value="Unassembled WGS sequence"/>
</dbReference>
<dbReference type="EMBL" id="BGPR01000559">
    <property type="protein sequence ID" value="GBM26425.1"/>
    <property type="molecule type" value="Genomic_DNA"/>
</dbReference>
<evidence type="ECO:0000313" key="1">
    <source>
        <dbReference type="EMBL" id="GBM26425.1"/>
    </source>
</evidence>
<dbReference type="InterPro" id="IPR052709">
    <property type="entry name" value="Transposase-MT_Hybrid"/>
</dbReference>
<name>A0A4Y2EEZ3_ARAVE</name>
<comment type="caution">
    <text evidence="1">The sequence shown here is derived from an EMBL/GenBank/DDBJ whole genome shotgun (WGS) entry which is preliminary data.</text>
</comment>
<dbReference type="PANTHER" id="PTHR46060:SF1">
    <property type="entry name" value="MARINER MOS1 TRANSPOSASE-LIKE PROTEIN"/>
    <property type="match status" value="1"/>
</dbReference>
<evidence type="ECO:0000313" key="2">
    <source>
        <dbReference type="Proteomes" id="UP000499080"/>
    </source>
</evidence>
<reference evidence="1 2" key="1">
    <citation type="journal article" date="2019" name="Sci. Rep.">
        <title>Orb-weaving spider Araneus ventricosus genome elucidates the spidroin gene catalogue.</title>
        <authorList>
            <person name="Kono N."/>
            <person name="Nakamura H."/>
            <person name="Ohtoshi R."/>
            <person name="Moran D.A.P."/>
            <person name="Shinohara A."/>
            <person name="Yoshida Y."/>
            <person name="Fujiwara M."/>
            <person name="Mori M."/>
            <person name="Tomita M."/>
            <person name="Arakawa K."/>
        </authorList>
    </citation>
    <scope>NUCLEOTIDE SEQUENCE [LARGE SCALE GENOMIC DNA]</scope>
</reference>
<dbReference type="OrthoDB" id="6118231at2759"/>
<proteinExistence type="predicted"/>